<evidence type="ECO:0000313" key="13">
    <source>
        <dbReference type="Proteomes" id="UP000820818"/>
    </source>
</evidence>
<comment type="similarity">
    <text evidence="8">Belongs to the two pore domain potassium channel (TC 1.A.1.8) family.</text>
</comment>
<dbReference type="Gene3D" id="1.10.287.70">
    <property type="match status" value="1"/>
</dbReference>
<keyword evidence="4 10" id="KW-1133">Transmembrane helix</keyword>
<evidence type="ECO:0000256" key="7">
    <source>
        <dbReference type="ARBA" id="ARBA00023303"/>
    </source>
</evidence>
<accession>A0AAD5Q2G5</accession>
<dbReference type="EMBL" id="WJBH02000001">
    <property type="protein sequence ID" value="KAI9564914.1"/>
    <property type="molecule type" value="Genomic_DNA"/>
</dbReference>
<feature type="domain" description="Potassium channel" evidence="11">
    <location>
        <begin position="96"/>
        <end position="155"/>
    </location>
</feature>
<feature type="compositionally biased region" description="Polar residues" evidence="9">
    <location>
        <begin position="457"/>
        <end position="470"/>
    </location>
</feature>
<name>A0AAD5Q2G5_9CRUS</name>
<proteinExistence type="inferred from homology"/>
<sequence>MGWKSSLFIHLGFWFYLLGGGLVFYYLETSTYHLSSLPKQITINDTFCQHLVTSVGNYVRTRVSVQQQDSLVWLAAMQESCNNLTFLNKTDEYANGDNPWEFSSALFLCMTILTTVGYGNFSPKSSWGKIFCMFYGLIGIPICGVFLTSTSDYFSNSFLHLYERQQQKFQKDKRFGIFIAAILFFLPGLALFLFIPAAIFVFIEDWSYLDATYFSFVTLTTIGFGDIVAAQQTNFPLLWFYRICWIIWVTLGIAYWAIIITFITKALKSKELRQKWEETSHALAAQAMEMRKAVEHQLSHNGHHGNAFIALKSKAAFDFALQLTGSMGNVKDEVERQPLPGVATAFKPGLGRGIFALMELSVRRLGQHQQPINQSTPSFVEDQVDYAPQTNEAIPPSLINASSMDSGFNDSSVIDSINDTSPNPSRELSKTSSRISLPCTPEPKASVKKESKWKLLSRSQTQPELQNRNSIEGPPLRNLLMEAILILNEAEERGTNLHQT</sequence>
<protein>
    <recommendedName>
        <fullName evidence="11">Potassium channel domain-containing protein</fullName>
    </recommendedName>
</protein>
<dbReference type="AlphaFoldDB" id="A0AAD5Q2G5"/>
<dbReference type="GO" id="GO:0022841">
    <property type="term" value="F:potassium ion leak channel activity"/>
    <property type="evidence" value="ECO:0007669"/>
    <property type="project" value="TreeGrafter"/>
</dbReference>
<dbReference type="PANTHER" id="PTHR11003:SF338">
    <property type="entry name" value="PROTEIN CBG03693"/>
    <property type="match status" value="1"/>
</dbReference>
<feature type="transmembrane region" description="Helical" evidence="10">
    <location>
        <begin position="213"/>
        <end position="233"/>
    </location>
</feature>
<dbReference type="InterPro" id="IPR003280">
    <property type="entry name" value="2pore_dom_K_chnl"/>
</dbReference>
<comment type="caution">
    <text evidence="12">The sequence shown here is derived from an EMBL/GenBank/DDBJ whole genome shotgun (WGS) entry which is preliminary data.</text>
</comment>
<evidence type="ECO:0000256" key="9">
    <source>
        <dbReference type="SAM" id="MobiDB-lite"/>
    </source>
</evidence>
<dbReference type="SUPFAM" id="SSF81324">
    <property type="entry name" value="Voltage-gated potassium channels"/>
    <property type="match status" value="2"/>
</dbReference>
<evidence type="ECO:0000259" key="11">
    <source>
        <dbReference type="Pfam" id="PF07885"/>
    </source>
</evidence>
<evidence type="ECO:0000256" key="6">
    <source>
        <dbReference type="ARBA" id="ARBA00023136"/>
    </source>
</evidence>
<dbReference type="PRINTS" id="PR01333">
    <property type="entry name" value="2POREKCHANEL"/>
</dbReference>
<comment type="subcellular location">
    <subcellularLocation>
        <location evidence="1">Membrane</location>
        <topology evidence="1">Multi-pass membrane protein</topology>
    </subcellularLocation>
</comment>
<feature type="transmembrane region" description="Helical" evidence="10">
    <location>
        <begin position="239"/>
        <end position="263"/>
    </location>
</feature>
<keyword evidence="6 10" id="KW-0472">Membrane</keyword>
<evidence type="ECO:0000256" key="10">
    <source>
        <dbReference type="SAM" id="Phobius"/>
    </source>
</evidence>
<dbReference type="GO" id="GO:0030322">
    <property type="term" value="P:stabilization of membrane potential"/>
    <property type="evidence" value="ECO:0007669"/>
    <property type="project" value="TreeGrafter"/>
</dbReference>
<keyword evidence="7 8" id="KW-0407">Ion channel</keyword>
<dbReference type="PANTHER" id="PTHR11003">
    <property type="entry name" value="POTASSIUM CHANNEL, SUBFAMILY K"/>
    <property type="match status" value="1"/>
</dbReference>
<evidence type="ECO:0000256" key="3">
    <source>
        <dbReference type="ARBA" id="ARBA00022692"/>
    </source>
</evidence>
<feature type="domain" description="Potassium channel" evidence="11">
    <location>
        <begin position="190"/>
        <end position="267"/>
    </location>
</feature>
<evidence type="ECO:0000256" key="1">
    <source>
        <dbReference type="ARBA" id="ARBA00004141"/>
    </source>
</evidence>
<evidence type="ECO:0000256" key="2">
    <source>
        <dbReference type="ARBA" id="ARBA00022448"/>
    </source>
</evidence>
<feature type="transmembrane region" description="Helical" evidence="10">
    <location>
        <begin position="7"/>
        <end position="27"/>
    </location>
</feature>
<dbReference type="GO" id="GO:0015271">
    <property type="term" value="F:outward rectifier potassium channel activity"/>
    <property type="evidence" value="ECO:0007669"/>
    <property type="project" value="TreeGrafter"/>
</dbReference>
<feature type="transmembrane region" description="Helical" evidence="10">
    <location>
        <begin position="175"/>
        <end position="201"/>
    </location>
</feature>
<organism evidence="12 13">
    <name type="scientific">Daphnia sinensis</name>
    <dbReference type="NCBI Taxonomy" id="1820382"/>
    <lineage>
        <taxon>Eukaryota</taxon>
        <taxon>Metazoa</taxon>
        <taxon>Ecdysozoa</taxon>
        <taxon>Arthropoda</taxon>
        <taxon>Crustacea</taxon>
        <taxon>Branchiopoda</taxon>
        <taxon>Diplostraca</taxon>
        <taxon>Cladocera</taxon>
        <taxon>Anomopoda</taxon>
        <taxon>Daphniidae</taxon>
        <taxon>Daphnia</taxon>
        <taxon>Daphnia similis group</taxon>
    </lineage>
</organism>
<keyword evidence="5 8" id="KW-0406">Ion transport</keyword>
<dbReference type="GO" id="GO:0005886">
    <property type="term" value="C:plasma membrane"/>
    <property type="evidence" value="ECO:0007669"/>
    <property type="project" value="TreeGrafter"/>
</dbReference>
<evidence type="ECO:0000313" key="12">
    <source>
        <dbReference type="EMBL" id="KAI9564914.1"/>
    </source>
</evidence>
<evidence type="ECO:0000256" key="5">
    <source>
        <dbReference type="ARBA" id="ARBA00023065"/>
    </source>
</evidence>
<keyword evidence="3 8" id="KW-0812">Transmembrane</keyword>
<dbReference type="Pfam" id="PF07885">
    <property type="entry name" value="Ion_trans_2"/>
    <property type="match status" value="2"/>
</dbReference>
<feature type="transmembrane region" description="Helical" evidence="10">
    <location>
        <begin position="102"/>
        <end position="121"/>
    </location>
</feature>
<keyword evidence="2 8" id="KW-0813">Transport</keyword>
<keyword evidence="13" id="KW-1185">Reference proteome</keyword>
<reference evidence="12 13" key="1">
    <citation type="submission" date="2022-05" db="EMBL/GenBank/DDBJ databases">
        <title>A multi-omics perspective on studying reproductive biology in Daphnia sinensis.</title>
        <authorList>
            <person name="Jia J."/>
        </authorList>
    </citation>
    <scope>NUCLEOTIDE SEQUENCE [LARGE SCALE GENOMIC DNA]</scope>
    <source>
        <strain evidence="12 13">WSL</strain>
    </source>
</reference>
<dbReference type="InterPro" id="IPR013099">
    <property type="entry name" value="K_chnl_dom"/>
</dbReference>
<gene>
    <name evidence="12" type="ORF">GHT06_008655</name>
</gene>
<feature type="transmembrane region" description="Helical" evidence="10">
    <location>
        <begin position="133"/>
        <end position="155"/>
    </location>
</feature>
<evidence type="ECO:0000256" key="4">
    <source>
        <dbReference type="ARBA" id="ARBA00022989"/>
    </source>
</evidence>
<feature type="region of interest" description="Disordered" evidence="9">
    <location>
        <begin position="410"/>
        <end position="473"/>
    </location>
</feature>
<evidence type="ECO:0000256" key="8">
    <source>
        <dbReference type="RuleBase" id="RU003857"/>
    </source>
</evidence>
<dbReference type="Proteomes" id="UP000820818">
    <property type="component" value="Linkage Group LG1"/>
</dbReference>
<feature type="compositionally biased region" description="Polar residues" evidence="9">
    <location>
        <begin position="410"/>
        <end position="435"/>
    </location>
</feature>